<keyword evidence="2" id="KW-1185">Reference proteome</keyword>
<protein>
    <submittedName>
        <fullName evidence="1">Uncharacterized protein</fullName>
    </submittedName>
</protein>
<dbReference type="EMBL" id="CP075546">
    <property type="protein sequence ID" value="QVV88239.1"/>
    <property type="molecule type" value="Genomic_DNA"/>
</dbReference>
<evidence type="ECO:0000313" key="1">
    <source>
        <dbReference type="EMBL" id="QVV88239.1"/>
    </source>
</evidence>
<dbReference type="Proteomes" id="UP000680656">
    <property type="component" value="Chromosome"/>
</dbReference>
<dbReference type="AlphaFoldDB" id="A0A8E7AZU0"/>
<sequence>MSTIIEVTEDISLPLKELKEILDIKPHDSFKLEILNDSTIQLKRVSQEDSLIDLIDHPAILGRPVTSQELRKIDDEIWG</sequence>
<dbReference type="GeneID" id="65098121"/>
<name>A0A8E7AZU0_9EURY</name>
<gene>
    <name evidence="1" type="ORF">KHC33_13015</name>
</gene>
<dbReference type="KEGG" id="mrtj:KHC33_13015"/>
<evidence type="ECO:0000313" key="2">
    <source>
        <dbReference type="Proteomes" id="UP000680656"/>
    </source>
</evidence>
<dbReference type="RefSeq" id="WP_214419055.1">
    <property type="nucleotide sequence ID" value="NZ_CP075546.1"/>
</dbReference>
<accession>A0A8E7AZU0</accession>
<proteinExistence type="predicted"/>
<organism evidence="1 2">
    <name type="scientific">Methanospirillum purgamenti</name>
    <dbReference type="NCBI Taxonomy" id="2834276"/>
    <lineage>
        <taxon>Archaea</taxon>
        <taxon>Methanobacteriati</taxon>
        <taxon>Methanobacteriota</taxon>
        <taxon>Stenosarchaea group</taxon>
        <taxon>Methanomicrobia</taxon>
        <taxon>Methanomicrobiales</taxon>
        <taxon>Methanospirillaceae</taxon>
        <taxon>Methanospirillum</taxon>
    </lineage>
</organism>
<reference evidence="1 2" key="1">
    <citation type="submission" date="2021-05" db="EMBL/GenBank/DDBJ databases">
        <title>A novel Methanospirillum isolate from a pyrite-forming mixed culture.</title>
        <authorList>
            <person name="Bunk B."/>
            <person name="Sproer C."/>
            <person name="Spring S."/>
            <person name="Pester M."/>
        </authorList>
    </citation>
    <scope>NUCLEOTIDE SEQUENCE [LARGE SCALE GENOMIC DNA]</scope>
    <source>
        <strain evidence="1 2">J.3.6.1-F.2.7.3</strain>
    </source>
</reference>